<evidence type="ECO:0000256" key="2">
    <source>
        <dbReference type="ARBA" id="ARBA00023239"/>
    </source>
</evidence>
<dbReference type="GO" id="GO:0005777">
    <property type="term" value="C:peroxisome"/>
    <property type="evidence" value="ECO:0007669"/>
    <property type="project" value="TreeGrafter"/>
</dbReference>
<sequence length="175" mass="19299">LQDLIGYGGLGVREELEEAFRGQVFASPLVELMVESGRTGKRNGRGYYIYEKGSKPRPDQSILSIVEESKKRSNIMPGGQPISISDGEILEMIFFPVVNEACRVMGEGIVARASDLDIASVLGMGFPNYRGGIVFWADSIGPGYIDASLSKWTETYGNFFRSSRYLEERAKKAIA</sequence>
<evidence type="ECO:0000313" key="5">
    <source>
        <dbReference type="Proteomes" id="UP000652761"/>
    </source>
</evidence>
<dbReference type="EMBL" id="NMUH01001112">
    <property type="protein sequence ID" value="MQL89043.1"/>
    <property type="molecule type" value="Genomic_DNA"/>
</dbReference>
<dbReference type="InterPro" id="IPR008927">
    <property type="entry name" value="6-PGluconate_DH-like_C_sf"/>
</dbReference>
<feature type="non-terminal residue" evidence="4">
    <location>
        <position position="175"/>
    </location>
</feature>
<evidence type="ECO:0000256" key="1">
    <source>
        <dbReference type="ARBA" id="ARBA00023235"/>
    </source>
</evidence>
<dbReference type="AlphaFoldDB" id="A0A843V8R0"/>
<accession>A0A843V8R0</accession>
<dbReference type="OrthoDB" id="2018133at2759"/>
<keyword evidence="2" id="KW-0456">Lyase</keyword>
<keyword evidence="1" id="KW-0413">Isomerase</keyword>
<feature type="non-terminal residue" evidence="4">
    <location>
        <position position="1"/>
    </location>
</feature>
<comment type="caution">
    <text evidence="4">The sequence shown here is derived from an EMBL/GenBank/DDBJ whole genome shotgun (WGS) entry which is preliminary data.</text>
</comment>
<dbReference type="GO" id="GO:0016853">
    <property type="term" value="F:isomerase activity"/>
    <property type="evidence" value="ECO:0007669"/>
    <property type="project" value="UniProtKB-KW"/>
</dbReference>
<evidence type="ECO:0000256" key="3">
    <source>
        <dbReference type="ARBA" id="ARBA00023268"/>
    </source>
</evidence>
<organism evidence="4 5">
    <name type="scientific">Colocasia esculenta</name>
    <name type="common">Wild taro</name>
    <name type="synonym">Arum esculentum</name>
    <dbReference type="NCBI Taxonomy" id="4460"/>
    <lineage>
        <taxon>Eukaryota</taxon>
        <taxon>Viridiplantae</taxon>
        <taxon>Streptophyta</taxon>
        <taxon>Embryophyta</taxon>
        <taxon>Tracheophyta</taxon>
        <taxon>Spermatophyta</taxon>
        <taxon>Magnoliopsida</taxon>
        <taxon>Liliopsida</taxon>
        <taxon>Araceae</taxon>
        <taxon>Aroideae</taxon>
        <taxon>Colocasieae</taxon>
        <taxon>Colocasia</taxon>
    </lineage>
</organism>
<dbReference type="GO" id="GO:0016829">
    <property type="term" value="F:lyase activity"/>
    <property type="evidence" value="ECO:0007669"/>
    <property type="project" value="UniProtKB-KW"/>
</dbReference>
<dbReference type="Proteomes" id="UP000652761">
    <property type="component" value="Unassembled WGS sequence"/>
</dbReference>
<dbReference type="SUPFAM" id="SSF48179">
    <property type="entry name" value="6-phosphogluconate dehydrogenase C-terminal domain-like"/>
    <property type="match status" value="2"/>
</dbReference>
<evidence type="ECO:0008006" key="6">
    <source>
        <dbReference type="Google" id="ProtNLM"/>
    </source>
</evidence>
<dbReference type="GO" id="GO:0003857">
    <property type="term" value="F:(3S)-3-hydroxyacyl-CoA dehydrogenase (NAD+) activity"/>
    <property type="evidence" value="ECO:0007669"/>
    <property type="project" value="TreeGrafter"/>
</dbReference>
<dbReference type="GO" id="GO:0006635">
    <property type="term" value="P:fatty acid beta-oxidation"/>
    <property type="evidence" value="ECO:0007669"/>
    <property type="project" value="TreeGrafter"/>
</dbReference>
<dbReference type="PANTHER" id="PTHR23309:SF49">
    <property type="entry name" value="PEROXISOMAL BIFUNCTIONAL ENZYME"/>
    <property type="match status" value="1"/>
</dbReference>
<gene>
    <name evidence="4" type="ORF">Taro_021607</name>
</gene>
<dbReference type="Gene3D" id="1.10.1040.50">
    <property type="match status" value="1"/>
</dbReference>
<reference evidence="4" key="1">
    <citation type="submission" date="2017-07" db="EMBL/GenBank/DDBJ databases">
        <title>Taro Niue Genome Assembly and Annotation.</title>
        <authorList>
            <person name="Atibalentja N."/>
            <person name="Keating K."/>
            <person name="Fields C.J."/>
        </authorList>
    </citation>
    <scope>NUCLEOTIDE SEQUENCE</scope>
    <source>
        <strain evidence="4">Niue_2</strain>
        <tissue evidence="4">Leaf</tissue>
    </source>
</reference>
<protein>
    <recommendedName>
        <fullName evidence="6">3-hydroxyacyl-CoA dehydrogenase C-terminal domain-containing protein</fullName>
    </recommendedName>
</protein>
<proteinExistence type="predicted"/>
<keyword evidence="3" id="KW-0511">Multifunctional enzyme</keyword>
<evidence type="ECO:0000313" key="4">
    <source>
        <dbReference type="EMBL" id="MQL89043.1"/>
    </source>
</evidence>
<name>A0A843V8R0_COLES</name>
<dbReference type="PANTHER" id="PTHR23309">
    <property type="entry name" value="3-HYDROXYACYL-COA DEHYROGENASE"/>
    <property type="match status" value="1"/>
</dbReference>
<keyword evidence="5" id="KW-1185">Reference proteome</keyword>